<feature type="chain" id="PRO_5045686921" description="Tat pathway signal sequence domain protein" evidence="2">
    <location>
        <begin position="26"/>
        <end position="62"/>
    </location>
</feature>
<organism evidence="3 4">
    <name type="scientific">Streptomyces kunmingensis</name>
    <dbReference type="NCBI Taxonomy" id="68225"/>
    <lineage>
        <taxon>Bacteria</taxon>
        <taxon>Bacillati</taxon>
        <taxon>Actinomycetota</taxon>
        <taxon>Actinomycetes</taxon>
        <taxon>Kitasatosporales</taxon>
        <taxon>Streptomycetaceae</taxon>
        <taxon>Streptomyces</taxon>
    </lineage>
</organism>
<keyword evidence="4" id="KW-1185">Reference proteome</keyword>
<evidence type="ECO:0000256" key="2">
    <source>
        <dbReference type="SAM" id="SignalP"/>
    </source>
</evidence>
<evidence type="ECO:0000313" key="3">
    <source>
        <dbReference type="EMBL" id="MEB3964590.1"/>
    </source>
</evidence>
<keyword evidence="2" id="KW-0732">Signal</keyword>
<evidence type="ECO:0000313" key="4">
    <source>
        <dbReference type="Proteomes" id="UP001352223"/>
    </source>
</evidence>
<protein>
    <recommendedName>
        <fullName evidence="5">Tat pathway signal sequence domain protein</fullName>
    </recommendedName>
</protein>
<reference evidence="3 4" key="1">
    <citation type="submission" date="2022-10" db="EMBL/GenBank/DDBJ databases">
        <authorList>
            <person name="Xie J."/>
            <person name="Shen N."/>
        </authorList>
    </citation>
    <scope>NUCLEOTIDE SEQUENCE [LARGE SCALE GENOMIC DNA]</scope>
    <source>
        <strain evidence="3 4">DSM 41681</strain>
    </source>
</reference>
<comment type="caution">
    <text evidence="3">The sequence shown here is derived from an EMBL/GenBank/DDBJ whole genome shotgun (WGS) entry which is preliminary data.</text>
</comment>
<feature type="region of interest" description="Disordered" evidence="1">
    <location>
        <begin position="39"/>
        <end position="62"/>
    </location>
</feature>
<evidence type="ECO:0008006" key="5">
    <source>
        <dbReference type="Google" id="ProtNLM"/>
    </source>
</evidence>
<name>A0ABU6CJN1_9ACTN</name>
<gene>
    <name evidence="3" type="ORF">OKJ48_30820</name>
</gene>
<dbReference type="Proteomes" id="UP001352223">
    <property type="component" value="Unassembled WGS sequence"/>
</dbReference>
<dbReference type="RefSeq" id="WP_324772316.1">
    <property type="nucleotide sequence ID" value="NZ_BAAATS010000005.1"/>
</dbReference>
<feature type="signal peptide" evidence="2">
    <location>
        <begin position="1"/>
        <end position="25"/>
    </location>
</feature>
<evidence type="ECO:0000256" key="1">
    <source>
        <dbReference type="SAM" id="MobiDB-lite"/>
    </source>
</evidence>
<sequence length="62" mass="6108">MRMPKLLPLALATAVLTGAAPLALAAASPVTVAPAAVDPVVRPQPDGMSRPSDAPAPVRGNA</sequence>
<dbReference type="EMBL" id="JAOZYB010000314">
    <property type="protein sequence ID" value="MEB3964590.1"/>
    <property type="molecule type" value="Genomic_DNA"/>
</dbReference>
<proteinExistence type="predicted"/>
<accession>A0ABU6CJN1</accession>